<dbReference type="InterPro" id="IPR000297">
    <property type="entry name" value="PPIase_PpiC"/>
</dbReference>
<keyword evidence="7" id="KW-1185">Reference proteome</keyword>
<feature type="compositionally biased region" description="Polar residues" evidence="3">
    <location>
        <begin position="366"/>
        <end position="381"/>
    </location>
</feature>
<dbReference type="Gene3D" id="3.10.50.40">
    <property type="match status" value="2"/>
</dbReference>
<dbReference type="GO" id="GO:0016853">
    <property type="term" value="F:isomerase activity"/>
    <property type="evidence" value="ECO:0007669"/>
    <property type="project" value="UniProtKB-KW"/>
</dbReference>
<evidence type="ECO:0000256" key="1">
    <source>
        <dbReference type="ARBA" id="ARBA00022729"/>
    </source>
</evidence>
<evidence type="ECO:0000256" key="3">
    <source>
        <dbReference type="SAM" id="MobiDB-lite"/>
    </source>
</evidence>
<dbReference type="PANTHER" id="PTHR47637:SF1">
    <property type="entry name" value="CHAPERONE SURA"/>
    <property type="match status" value="1"/>
</dbReference>
<dbReference type="PROSITE" id="PS50198">
    <property type="entry name" value="PPIC_PPIASE_2"/>
    <property type="match status" value="2"/>
</dbReference>
<dbReference type="Gene3D" id="1.10.4030.10">
    <property type="entry name" value="Porin chaperone SurA, peptide-binding domain"/>
    <property type="match status" value="1"/>
</dbReference>
<feature type="region of interest" description="Disordered" evidence="3">
    <location>
        <begin position="362"/>
        <end position="381"/>
    </location>
</feature>
<organism evidence="6 7">
    <name type="scientific">Hallella seregens ATCC 51272</name>
    <dbReference type="NCBI Taxonomy" id="1336250"/>
    <lineage>
        <taxon>Bacteria</taxon>
        <taxon>Pseudomonadati</taxon>
        <taxon>Bacteroidota</taxon>
        <taxon>Bacteroidia</taxon>
        <taxon>Bacteroidales</taxon>
        <taxon>Prevotellaceae</taxon>
        <taxon>Hallella</taxon>
    </lineage>
</organism>
<feature type="chain" id="PRO_5045415902" evidence="4">
    <location>
        <begin position="23"/>
        <end position="486"/>
    </location>
</feature>
<feature type="compositionally biased region" description="Pro residues" evidence="3">
    <location>
        <begin position="47"/>
        <end position="56"/>
    </location>
</feature>
<reference evidence="6 7" key="1">
    <citation type="submission" date="2024-09" db="EMBL/GenBank/DDBJ databases">
        <authorList>
            <person name="Sun Q."/>
            <person name="Mori K."/>
        </authorList>
    </citation>
    <scope>NUCLEOTIDE SEQUENCE [LARGE SCALE GENOMIC DNA]</scope>
    <source>
        <strain evidence="6 7">ATCC 51272</strain>
    </source>
</reference>
<evidence type="ECO:0000256" key="4">
    <source>
        <dbReference type="SAM" id="SignalP"/>
    </source>
</evidence>
<keyword evidence="1 4" id="KW-0732">Signal</keyword>
<name>A0ABV5ZMK6_9BACT</name>
<dbReference type="InterPro" id="IPR027304">
    <property type="entry name" value="Trigger_fact/SurA_dom_sf"/>
</dbReference>
<keyword evidence="2 6" id="KW-0413">Isomerase</keyword>
<feature type="domain" description="PpiC" evidence="5">
    <location>
        <begin position="311"/>
        <end position="409"/>
    </location>
</feature>
<dbReference type="Proteomes" id="UP001589688">
    <property type="component" value="Unassembled WGS sequence"/>
</dbReference>
<proteinExistence type="predicted"/>
<feature type="signal peptide" evidence="4">
    <location>
        <begin position="1"/>
        <end position="22"/>
    </location>
</feature>
<evidence type="ECO:0000313" key="6">
    <source>
        <dbReference type="EMBL" id="MFB9898590.1"/>
    </source>
</evidence>
<dbReference type="PANTHER" id="PTHR47637">
    <property type="entry name" value="CHAPERONE SURA"/>
    <property type="match status" value="1"/>
</dbReference>
<dbReference type="Pfam" id="PF00639">
    <property type="entry name" value="Rotamase"/>
    <property type="match status" value="2"/>
</dbReference>
<protein>
    <submittedName>
        <fullName evidence="6">Peptidylprolyl isomerase</fullName>
    </submittedName>
</protein>
<dbReference type="InterPro" id="IPR046357">
    <property type="entry name" value="PPIase_dom_sf"/>
</dbReference>
<accession>A0ABV5ZMK6</accession>
<feature type="compositionally biased region" description="Polar residues" evidence="3">
    <location>
        <begin position="32"/>
        <end position="41"/>
    </location>
</feature>
<sequence>MRIKQTSIAAAIILSAGLSAMAGSRGRMASGLQGQSTTADTVKSVPAPKPEVPPVPESSVVDEVIWVVGDEPILKSDVEMMRMQGQAEGMNWGGNPDCAIPEQLAVQKLFLHQAAIDSLEVTESEIANGVEQQISRWIEVAGGQEKLEEYRKQSISEMRADIHDDFKNQQLIQKMKQKLVEGIKVSPADVRSYFRSLPADSIPFVPTEVEVQVIERAPKIKLEEINRVKDELRNFTDRVNKGETTFATLARLYSEDPGSARQGGEMDYIGRGLLDPAFASVAFNLTDPKKISKIVETEFGYHIIQLIDKRGDKIKCRHILLKPKVSSDEIDAAVSQLDSISRDIRAGKFTFEQGASFLSDDKDTKNNQGLMSNSTPDGMTSRFQMKDLPTEVARVVDTLKVGEISAPFQMVNSKGKTVVVLARLKSRTEGHRATITEDFQVMKEVVLSKQREKALNDWVSDKIKHTYVRMNDRYRDCTFQYQGWNK</sequence>
<feature type="region of interest" description="Disordered" evidence="3">
    <location>
        <begin position="28"/>
        <end position="56"/>
    </location>
</feature>
<dbReference type="EMBL" id="JBHLZF010000002">
    <property type="protein sequence ID" value="MFB9898590.1"/>
    <property type="molecule type" value="Genomic_DNA"/>
</dbReference>
<dbReference type="RefSeq" id="WP_027952385.1">
    <property type="nucleotide sequence ID" value="NZ_JADU01000017.1"/>
</dbReference>
<dbReference type="InterPro" id="IPR050280">
    <property type="entry name" value="OMP_Chaperone_SurA"/>
</dbReference>
<feature type="domain" description="PpiC" evidence="5">
    <location>
        <begin position="206"/>
        <end position="308"/>
    </location>
</feature>
<evidence type="ECO:0000256" key="2">
    <source>
        <dbReference type="PROSITE-ProRule" id="PRU00278"/>
    </source>
</evidence>
<comment type="caution">
    <text evidence="6">The sequence shown here is derived from an EMBL/GenBank/DDBJ whole genome shotgun (WGS) entry which is preliminary data.</text>
</comment>
<keyword evidence="2" id="KW-0697">Rotamase</keyword>
<dbReference type="SUPFAM" id="SSF54534">
    <property type="entry name" value="FKBP-like"/>
    <property type="match status" value="2"/>
</dbReference>
<evidence type="ECO:0000313" key="7">
    <source>
        <dbReference type="Proteomes" id="UP001589688"/>
    </source>
</evidence>
<dbReference type="SUPFAM" id="SSF109998">
    <property type="entry name" value="Triger factor/SurA peptide-binding domain-like"/>
    <property type="match status" value="1"/>
</dbReference>
<evidence type="ECO:0000259" key="5">
    <source>
        <dbReference type="PROSITE" id="PS50198"/>
    </source>
</evidence>
<gene>
    <name evidence="6" type="ORF">ACFFK8_12500</name>
</gene>